<feature type="transmembrane region" description="Helical" evidence="6">
    <location>
        <begin position="12"/>
        <end position="32"/>
    </location>
</feature>
<proteinExistence type="inferred from homology"/>
<dbReference type="Gramene" id="EFJ23313">
    <property type="protein sequence ID" value="EFJ23313"/>
    <property type="gene ID" value="SELMODRAFT_442876"/>
</dbReference>
<accession>D8RWU1</accession>
<feature type="transmembrane region" description="Helical" evidence="6">
    <location>
        <begin position="76"/>
        <end position="100"/>
    </location>
</feature>
<dbReference type="AlphaFoldDB" id="D8RWU1"/>
<dbReference type="InParanoid" id="D8RWU1"/>
<evidence type="ECO:0000256" key="5">
    <source>
        <dbReference type="ARBA" id="ARBA00023136"/>
    </source>
</evidence>
<dbReference type="KEGG" id="smo:SELMODRAFT_442876"/>
<dbReference type="GO" id="GO:0016020">
    <property type="term" value="C:membrane"/>
    <property type="evidence" value="ECO:0007669"/>
    <property type="project" value="UniProtKB-SubCell"/>
</dbReference>
<dbReference type="PANTHER" id="PTHR16932">
    <property type="entry name" value="INTERFERON ALPHA-INDUCIBLE PROTEIN 27"/>
    <property type="match status" value="1"/>
</dbReference>
<name>D8RWU1_SELML</name>
<dbReference type="OMA" id="IRANGIF"/>
<keyword evidence="5 6" id="KW-0472">Membrane</keyword>
<evidence type="ECO:0000256" key="2">
    <source>
        <dbReference type="ARBA" id="ARBA00007262"/>
    </source>
</evidence>
<feature type="transmembrane region" description="Helical" evidence="6">
    <location>
        <begin position="112"/>
        <end position="131"/>
    </location>
</feature>
<keyword evidence="8" id="KW-1185">Reference proteome</keyword>
<comment type="similarity">
    <text evidence="2">Belongs to the IFI6/IFI27 family.</text>
</comment>
<dbReference type="EMBL" id="GL377593">
    <property type="protein sequence ID" value="EFJ23313.1"/>
    <property type="molecule type" value="Genomic_DNA"/>
</dbReference>
<feature type="transmembrane region" description="Helical" evidence="6">
    <location>
        <begin position="44"/>
        <end position="70"/>
    </location>
</feature>
<dbReference type="InterPro" id="IPR009311">
    <property type="entry name" value="IFI6/IFI27-like"/>
</dbReference>
<evidence type="ECO:0000256" key="6">
    <source>
        <dbReference type="SAM" id="Phobius"/>
    </source>
</evidence>
<evidence type="ECO:0000256" key="3">
    <source>
        <dbReference type="ARBA" id="ARBA00022692"/>
    </source>
</evidence>
<evidence type="ECO:0000313" key="8">
    <source>
        <dbReference type="Proteomes" id="UP000001514"/>
    </source>
</evidence>
<keyword evidence="3 6" id="KW-0812">Transmembrane</keyword>
<dbReference type="Pfam" id="PF06140">
    <property type="entry name" value="Ifi-6-16"/>
    <property type="match status" value="1"/>
</dbReference>
<dbReference type="HOGENOM" id="CLU_1918052_0_0_1"/>
<evidence type="ECO:0000256" key="1">
    <source>
        <dbReference type="ARBA" id="ARBA00004141"/>
    </source>
</evidence>
<evidence type="ECO:0000313" key="7">
    <source>
        <dbReference type="EMBL" id="EFJ23313.1"/>
    </source>
</evidence>
<dbReference type="Proteomes" id="UP000001514">
    <property type="component" value="Unassembled WGS sequence"/>
</dbReference>
<sequence length="132" mass="12752">MAITPENLVIRANGIFFFYLSKGILKIFFEALRGIEAKTMNIGIGIALTAAAAVATPAVVSAGIAAAGFAGTGITAGSAAASIMSLYGGAVPAGSLCAILQSVGAAGLSTTAATVASAVGSGFTAACIAYVF</sequence>
<keyword evidence="4 6" id="KW-1133">Transmembrane helix</keyword>
<comment type="subcellular location">
    <subcellularLocation>
        <location evidence="1">Membrane</location>
        <topology evidence="1">Multi-pass membrane protein</topology>
    </subcellularLocation>
</comment>
<dbReference type="InterPro" id="IPR038213">
    <property type="entry name" value="IFI6/IFI27-like_sf"/>
</dbReference>
<dbReference type="Gene3D" id="6.10.110.10">
    <property type="match status" value="1"/>
</dbReference>
<dbReference type="PANTHER" id="PTHR16932:SF18">
    <property type="entry name" value="INTERFERON, ALPHA-INDUCIBLE PROTEIN 27-LIKE 2"/>
    <property type="match status" value="1"/>
</dbReference>
<protein>
    <submittedName>
        <fullName evidence="7">Uncharacterized protein</fullName>
    </submittedName>
</protein>
<organism evidence="8">
    <name type="scientific">Selaginella moellendorffii</name>
    <name type="common">Spikemoss</name>
    <dbReference type="NCBI Taxonomy" id="88036"/>
    <lineage>
        <taxon>Eukaryota</taxon>
        <taxon>Viridiplantae</taxon>
        <taxon>Streptophyta</taxon>
        <taxon>Embryophyta</taxon>
        <taxon>Tracheophyta</taxon>
        <taxon>Lycopodiopsida</taxon>
        <taxon>Selaginellales</taxon>
        <taxon>Selaginellaceae</taxon>
        <taxon>Selaginella</taxon>
    </lineage>
</organism>
<reference evidence="7 8" key="1">
    <citation type="journal article" date="2011" name="Science">
        <title>The Selaginella genome identifies genetic changes associated with the evolution of vascular plants.</title>
        <authorList>
            <person name="Banks J.A."/>
            <person name="Nishiyama T."/>
            <person name="Hasebe M."/>
            <person name="Bowman J.L."/>
            <person name="Gribskov M."/>
            <person name="dePamphilis C."/>
            <person name="Albert V.A."/>
            <person name="Aono N."/>
            <person name="Aoyama T."/>
            <person name="Ambrose B.A."/>
            <person name="Ashton N.W."/>
            <person name="Axtell M.J."/>
            <person name="Barker E."/>
            <person name="Barker M.S."/>
            <person name="Bennetzen J.L."/>
            <person name="Bonawitz N.D."/>
            <person name="Chapple C."/>
            <person name="Cheng C."/>
            <person name="Correa L.G."/>
            <person name="Dacre M."/>
            <person name="DeBarry J."/>
            <person name="Dreyer I."/>
            <person name="Elias M."/>
            <person name="Engstrom E.M."/>
            <person name="Estelle M."/>
            <person name="Feng L."/>
            <person name="Finet C."/>
            <person name="Floyd S.K."/>
            <person name="Frommer W.B."/>
            <person name="Fujita T."/>
            <person name="Gramzow L."/>
            <person name="Gutensohn M."/>
            <person name="Harholt J."/>
            <person name="Hattori M."/>
            <person name="Heyl A."/>
            <person name="Hirai T."/>
            <person name="Hiwatashi Y."/>
            <person name="Ishikawa M."/>
            <person name="Iwata M."/>
            <person name="Karol K.G."/>
            <person name="Koehler B."/>
            <person name="Kolukisaoglu U."/>
            <person name="Kubo M."/>
            <person name="Kurata T."/>
            <person name="Lalonde S."/>
            <person name="Li K."/>
            <person name="Li Y."/>
            <person name="Litt A."/>
            <person name="Lyons E."/>
            <person name="Manning G."/>
            <person name="Maruyama T."/>
            <person name="Michael T.P."/>
            <person name="Mikami K."/>
            <person name="Miyazaki S."/>
            <person name="Morinaga S."/>
            <person name="Murata T."/>
            <person name="Mueller-Roeber B."/>
            <person name="Nelson D.R."/>
            <person name="Obara M."/>
            <person name="Oguri Y."/>
            <person name="Olmstead R.G."/>
            <person name="Onodera N."/>
            <person name="Petersen B.L."/>
            <person name="Pils B."/>
            <person name="Prigge M."/>
            <person name="Rensing S.A."/>
            <person name="Riano-Pachon D.M."/>
            <person name="Roberts A.W."/>
            <person name="Sato Y."/>
            <person name="Scheller H.V."/>
            <person name="Schulz B."/>
            <person name="Schulz C."/>
            <person name="Shakirov E.V."/>
            <person name="Shibagaki N."/>
            <person name="Shinohara N."/>
            <person name="Shippen D.E."/>
            <person name="Soerensen I."/>
            <person name="Sotooka R."/>
            <person name="Sugimoto N."/>
            <person name="Sugita M."/>
            <person name="Sumikawa N."/>
            <person name="Tanurdzic M."/>
            <person name="Theissen G."/>
            <person name="Ulvskov P."/>
            <person name="Wakazuki S."/>
            <person name="Weng J.K."/>
            <person name="Willats W.W."/>
            <person name="Wipf D."/>
            <person name="Wolf P.G."/>
            <person name="Yang L."/>
            <person name="Zimmer A.D."/>
            <person name="Zhu Q."/>
            <person name="Mitros T."/>
            <person name="Hellsten U."/>
            <person name="Loque D."/>
            <person name="Otillar R."/>
            <person name="Salamov A."/>
            <person name="Schmutz J."/>
            <person name="Shapiro H."/>
            <person name="Lindquist E."/>
            <person name="Lucas S."/>
            <person name="Rokhsar D."/>
            <person name="Grigoriev I.V."/>
        </authorList>
    </citation>
    <scope>NUCLEOTIDE SEQUENCE [LARGE SCALE GENOMIC DNA]</scope>
</reference>
<gene>
    <name evidence="7" type="ORF">SELMODRAFT_442876</name>
</gene>
<evidence type="ECO:0000256" key="4">
    <source>
        <dbReference type="ARBA" id="ARBA00022989"/>
    </source>
</evidence>